<organism evidence="2 3">
    <name type="scientific">Collimonas fungivorans (strain Ter331)</name>
    <dbReference type="NCBI Taxonomy" id="1005048"/>
    <lineage>
        <taxon>Bacteria</taxon>
        <taxon>Pseudomonadati</taxon>
        <taxon>Pseudomonadota</taxon>
        <taxon>Betaproteobacteria</taxon>
        <taxon>Burkholderiales</taxon>
        <taxon>Oxalobacteraceae</taxon>
        <taxon>Collimonas</taxon>
    </lineage>
</organism>
<dbReference type="GO" id="GO:0016788">
    <property type="term" value="F:hydrolase activity, acting on ester bonds"/>
    <property type="evidence" value="ECO:0007669"/>
    <property type="project" value="UniProtKB-ARBA"/>
</dbReference>
<dbReference type="Proteomes" id="UP000008392">
    <property type="component" value="Chromosome"/>
</dbReference>
<dbReference type="Gene3D" id="3.40.50.1110">
    <property type="entry name" value="SGNH hydrolase"/>
    <property type="match status" value="1"/>
</dbReference>
<dbReference type="eggNOG" id="COG2755">
    <property type="taxonomic scope" value="Bacteria"/>
</dbReference>
<name>G0AAH0_COLFT</name>
<reference evidence="2 3" key="4">
    <citation type="journal article" date="2010" name="Environ. Microbiol.">
        <title>The bacterial genus Collimonas: mycophagy, weathering and other adaptive solutions to life in oligotrophic soil environments.</title>
        <authorList>
            <person name="Leveau J.H."/>
            <person name="Uroz S."/>
            <person name="de Boer W."/>
        </authorList>
    </citation>
    <scope>NUCLEOTIDE SEQUENCE [LARGE SCALE GENOMIC DNA]</scope>
    <source>
        <strain evidence="2 3">Ter331</strain>
    </source>
</reference>
<dbReference type="STRING" id="1005048.CFU_3360"/>
<accession>G0AAH0</accession>
<dbReference type="InterPro" id="IPR036514">
    <property type="entry name" value="SGNH_hydro_sf"/>
</dbReference>
<protein>
    <recommendedName>
        <fullName evidence="1">SGNH hydrolase-type esterase domain-containing protein</fullName>
    </recommendedName>
</protein>
<reference evidence="3" key="6">
    <citation type="submission" date="2011-05" db="EMBL/GenBank/DDBJ databases">
        <title>Complete sequence of Collimonas fungivorans Ter331.</title>
        <authorList>
            <person name="Leveau J.H."/>
        </authorList>
    </citation>
    <scope>NUCLEOTIDE SEQUENCE [LARGE SCALE GENOMIC DNA]</scope>
    <source>
        <strain evidence="3">Ter331</strain>
    </source>
</reference>
<reference evidence="2 3" key="1">
    <citation type="journal article" date="2004" name="Environ. Microbiol.">
        <title>Phylogeny-function analysis of (meta)genomic libraries: screening for expression of ribosomal RNA genes by large-insert library fluorescent in situ hybridization (LIL-FISH).</title>
        <authorList>
            <person name="Leveau J.H."/>
            <person name="Gerards S."/>
            <person name="de Boer W."/>
            <person name="van Veen J.A."/>
        </authorList>
    </citation>
    <scope>NUCLEOTIDE SEQUENCE [LARGE SCALE GENOMIC DNA]</scope>
    <source>
        <strain evidence="2 3">Ter331</strain>
    </source>
</reference>
<evidence type="ECO:0000259" key="1">
    <source>
        <dbReference type="Pfam" id="PF13472"/>
    </source>
</evidence>
<evidence type="ECO:0000313" key="2">
    <source>
        <dbReference type="EMBL" id="AEK63184.1"/>
    </source>
</evidence>
<dbReference type="Pfam" id="PF13472">
    <property type="entry name" value="Lipase_GDSL_2"/>
    <property type="match status" value="1"/>
</dbReference>
<dbReference type="HOGENOM" id="CLU_361597_0_0_4"/>
<dbReference type="RefSeq" id="WP_014007336.1">
    <property type="nucleotide sequence ID" value="NC_015856.1"/>
</dbReference>
<feature type="domain" description="SGNH hydrolase-type esterase" evidence="1">
    <location>
        <begin position="459"/>
        <end position="639"/>
    </location>
</feature>
<dbReference type="InterPro" id="IPR012334">
    <property type="entry name" value="Pectin_lyas_fold"/>
</dbReference>
<dbReference type="AlphaFoldDB" id="G0AAH0"/>
<proteinExistence type="predicted"/>
<reference evidence="2 3" key="2">
    <citation type="journal article" date="2006" name="J. Microbiol. Methods">
        <title>Genomic flank-sequencing of plasposon insertion sites for rapid identification of functional genes.</title>
        <authorList>
            <person name="Leveau J.H."/>
            <person name="Gerards S."/>
            <person name="Fritsche K."/>
            <person name="Zondag G."/>
            <person name="van Veen J.A."/>
        </authorList>
    </citation>
    <scope>NUCLEOTIDE SEQUENCE [LARGE SCALE GENOMIC DNA]</scope>
    <source>
        <strain evidence="2 3">Ter331</strain>
    </source>
</reference>
<dbReference type="Gene3D" id="2.10.10.20">
    <property type="entry name" value="Carbohydrate-binding module superfamily 5/12"/>
    <property type="match status" value="1"/>
</dbReference>
<reference evidence="2 3" key="5">
    <citation type="journal article" date="2011" name="ISME J.">
        <title>Dual transcriptional profiling of a bacterial/fungal confrontation: Collimonas fungivorans versus Aspergillus niger.</title>
        <authorList>
            <person name="Mela F."/>
            <person name="Fritsche K."/>
            <person name="de Boer W."/>
            <person name="van Veen J.A."/>
            <person name="de Graaff L.H."/>
            <person name="van den Berg M."/>
            <person name="Leveau J.H."/>
        </authorList>
    </citation>
    <scope>NUCLEOTIDE SEQUENCE [LARGE SCALE GENOMIC DNA]</scope>
    <source>
        <strain evidence="2 3">Ter331</strain>
    </source>
</reference>
<dbReference type="EMBL" id="CP002745">
    <property type="protein sequence ID" value="AEK63184.1"/>
    <property type="molecule type" value="Genomic_DNA"/>
</dbReference>
<dbReference type="InterPro" id="IPR013830">
    <property type="entry name" value="SGNH_hydro"/>
</dbReference>
<sequence>MTALTIVDLDNAKLDVDHIADIATSPASTATDRKGNTKLTVQGAVDTIKSVNIRGAWATATTYAIKDVVSNLGSWYICVIANTSGPTFTGDAANWRVYQGVMGESLAADAGALLVGFKQAGTGSISQTIDRKLHEVVSILDKGGAADGVTDCYAATVAAASSGFSVRFPFVAGASNIYWFNSLFPTAELNGKRIDVDPGVVLSIPNNNYIFGSTVGADMLNFKHTTRIYCRDLSRYYDASPFFRQPSANKSLWLSDAEYDRSTYLALQGTGFTARQVAWSTGDTFSADTFTASNSDSFTVSGAIGGNIHMGMITIMPGDKISCGMAQTGTPLNYAIVRYQGGYAGVYVSSDIGFTDVKGFTKNVGQTQVVLSASPPGQGSHQSYAGLNGILSIRIDAWNKYSILLNGLVVDSETTPGAIYEAGFGILPTSAGQTTKFQSLHICRGKPPTAGRFIGIKIFGDSKSCPRHDAWPNYMKEALEFTAGLRNTVITNLAVAGTSTPDMLASMQTNGVAGASVVIIEGGTNDVQGGYAMANSLANIGAMLDLCTAAGAIPVVIIPGMWYGQAQAGSGGQASLNYGNAGLLRAAIIRVCIERGGFIVDPLDYEGPVLANYINPALTPNLTNAGDSVVYDNIHPTTMANRLTGMMVARKIMGILYPQNVGSKMFDVPIATFLNNWGGTIAAPNLQISAAYSVNCTGIINALAGAIKTNGTVIATIPANLAPKHQIDVYLVTDITTERVIVSINPNGNITITGATASSYVNLSGLTWQIDNR</sequence>
<dbReference type="Gene3D" id="2.160.20.10">
    <property type="entry name" value="Single-stranded right-handed beta-helix, Pectin lyase-like"/>
    <property type="match status" value="1"/>
</dbReference>
<dbReference type="SUPFAM" id="SSF52266">
    <property type="entry name" value="SGNH hydrolase"/>
    <property type="match status" value="1"/>
</dbReference>
<dbReference type="KEGG" id="cfu:CFU_3360"/>
<gene>
    <name evidence="2" type="ordered locus">CFU_3360</name>
</gene>
<keyword evidence="3" id="KW-1185">Reference proteome</keyword>
<evidence type="ECO:0000313" key="3">
    <source>
        <dbReference type="Proteomes" id="UP000008392"/>
    </source>
</evidence>
<reference evidence="2 3" key="3">
    <citation type="journal article" date="2008" name="FEMS Microbiol. Ecol.">
        <title>Identification and characterization of genes underlying chitinolysis in Collimonas fungivorans Ter331.</title>
        <authorList>
            <person name="Fritsche K."/>
            <person name="de Boer W."/>
            <person name="Gerards S."/>
            <person name="van den Berg M."/>
            <person name="van Veen J.A."/>
            <person name="Leveau J.H."/>
        </authorList>
    </citation>
    <scope>NUCLEOTIDE SEQUENCE [LARGE SCALE GENOMIC DNA]</scope>
    <source>
        <strain evidence="2 3">Ter331</strain>
    </source>
</reference>